<dbReference type="Proteomes" id="UP000199520">
    <property type="component" value="Unassembled WGS sequence"/>
</dbReference>
<dbReference type="InterPro" id="IPR046335">
    <property type="entry name" value="LacI/GalR-like_sensor"/>
</dbReference>
<dbReference type="InterPro" id="IPR010982">
    <property type="entry name" value="Lambda_DNA-bd_dom_sf"/>
</dbReference>
<dbReference type="CDD" id="cd01392">
    <property type="entry name" value="HTH_LacI"/>
    <property type="match status" value="1"/>
</dbReference>
<dbReference type="GO" id="GO:0000976">
    <property type="term" value="F:transcription cis-regulatory region binding"/>
    <property type="evidence" value="ECO:0007669"/>
    <property type="project" value="TreeGrafter"/>
</dbReference>
<dbReference type="PANTHER" id="PTHR30146:SF109">
    <property type="entry name" value="HTH-TYPE TRANSCRIPTIONAL REGULATOR GALS"/>
    <property type="match status" value="1"/>
</dbReference>
<dbReference type="STRING" id="1123291.SAMN04490355_103448"/>
<dbReference type="Gene3D" id="3.40.50.2300">
    <property type="match status" value="2"/>
</dbReference>
<protein>
    <submittedName>
        <fullName evidence="5">Transcriptional regulator, LacI family</fullName>
    </submittedName>
</protein>
<dbReference type="AlphaFoldDB" id="A0A1I4MJX1"/>
<dbReference type="PANTHER" id="PTHR30146">
    <property type="entry name" value="LACI-RELATED TRANSCRIPTIONAL REPRESSOR"/>
    <property type="match status" value="1"/>
</dbReference>
<sequence length="337" mass="37531">MATIKDVAALSGVSVSTVSIILNGKAKDRKISVETQDKIMEAIKALNYRPSVSAKKLRSPNAKEYTIALYWASDFRTNYLARLISGFQSEISNYQYPINIVICPYRSGSLFLEKGLQSDHTFNAAIIANTSISDMEYLNNNLPKIPTVLYNRYSEQYNTVTIDNFEVGRKAAMLLINKGIKDNIGLVHFKAPYLAMTLRSQGFIDTCIKHSIQFSDENVINTEGSIQGGVLAAEIFLKRKHLPKAIFCDSDSLAQGLLHVFNKKNIKIPEDSQIIAVGLGSPEASQYSTPPLTVVEIPLEKMAAECLRLIINVLEHRTDTSFHVNYESKLIIRDSCS</sequence>
<evidence type="ECO:0000256" key="2">
    <source>
        <dbReference type="ARBA" id="ARBA00023125"/>
    </source>
</evidence>
<dbReference type="InterPro" id="IPR000843">
    <property type="entry name" value="HTH_LacI"/>
</dbReference>
<gene>
    <name evidence="5" type="ORF">SAMN04490355_103448</name>
</gene>
<dbReference type="EMBL" id="FOTS01000034">
    <property type="protein sequence ID" value="SFM03346.1"/>
    <property type="molecule type" value="Genomic_DNA"/>
</dbReference>
<keyword evidence="6" id="KW-1185">Reference proteome</keyword>
<dbReference type="RefSeq" id="WP_090939936.1">
    <property type="nucleotide sequence ID" value="NZ_FOTS01000034.1"/>
</dbReference>
<evidence type="ECO:0000313" key="5">
    <source>
        <dbReference type="EMBL" id="SFM03346.1"/>
    </source>
</evidence>
<accession>A0A1I4MJX1</accession>
<dbReference type="Pfam" id="PF00356">
    <property type="entry name" value="LacI"/>
    <property type="match status" value="1"/>
</dbReference>
<dbReference type="CDD" id="cd06272">
    <property type="entry name" value="PBP1_hexuronate_repressor-like"/>
    <property type="match status" value="1"/>
</dbReference>
<feature type="domain" description="HTH lacI-type" evidence="4">
    <location>
        <begin position="2"/>
        <end position="59"/>
    </location>
</feature>
<name>A0A1I4MJX1_9FIRM</name>
<dbReference type="PROSITE" id="PS50932">
    <property type="entry name" value="HTH_LACI_2"/>
    <property type="match status" value="1"/>
</dbReference>
<organism evidence="5 6">
    <name type="scientific">Pelosinus propionicus DSM 13327</name>
    <dbReference type="NCBI Taxonomy" id="1123291"/>
    <lineage>
        <taxon>Bacteria</taxon>
        <taxon>Bacillati</taxon>
        <taxon>Bacillota</taxon>
        <taxon>Negativicutes</taxon>
        <taxon>Selenomonadales</taxon>
        <taxon>Sporomusaceae</taxon>
        <taxon>Pelosinus</taxon>
    </lineage>
</organism>
<evidence type="ECO:0000313" key="6">
    <source>
        <dbReference type="Proteomes" id="UP000199520"/>
    </source>
</evidence>
<evidence type="ECO:0000256" key="3">
    <source>
        <dbReference type="ARBA" id="ARBA00023163"/>
    </source>
</evidence>
<reference evidence="6" key="1">
    <citation type="submission" date="2016-10" db="EMBL/GenBank/DDBJ databases">
        <authorList>
            <person name="Varghese N."/>
            <person name="Submissions S."/>
        </authorList>
    </citation>
    <scope>NUCLEOTIDE SEQUENCE [LARGE SCALE GENOMIC DNA]</scope>
    <source>
        <strain evidence="6">DSM 13327</strain>
    </source>
</reference>
<evidence type="ECO:0000259" key="4">
    <source>
        <dbReference type="PROSITE" id="PS50932"/>
    </source>
</evidence>
<dbReference type="GO" id="GO:0003700">
    <property type="term" value="F:DNA-binding transcription factor activity"/>
    <property type="evidence" value="ECO:0007669"/>
    <property type="project" value="TreeGrafter"/>
</dbReference>
<dbReference type="Gene3D" id="1.10.260.40">
    <property type="entry name" value="lambda repressor-like DNA-binding domains"/>
    <property type="match status" value="1"/>
</dbReference>
<dbReference type="InterPro" id="IPR028082">
    <property type="entry name" value="Peripla_BP_I"/>
</dbReference>
<dbReference type="Pfam" id="PF13377">
    <property type="entry name" value="Peripla_BP_3"/>
    <property type="match status" value="1"/>
</dbReference>
<keyword evidence="2" id="KW-0238">DNA-binding</keyword>
<dbReference type="OrthoDB" id="2029945at2"/>
<dbReference type="SUPFAM" id="SSF47413">
    <property type="entry name" value="lambda repressor-like DNA-binding domains"/>
    <property type="match status" value="1"/>
</dbReference>
<evidence type="ECO:0000256" key="1">
    <source>
        <dbReference type="ARBA" id="ARBA00023015"/>
    </source>
</evidence>
<dbReference type="PROSITE" id="PS00356">
    <property type="entry name" value="HTH_LACI_1"/>
    <property type="match status" value="1"/>
</dbReference>
<dbReference type="SUPFAM" id="SSF53822">
    <property type="entry name" value="Periplasmic binding protein-like I"/>
    <property type="match status" value="1"/>
</dbReference>
<proteinExistence type="predicted"/>
<keyword evidence="1" id="KW-0805">Transcription regulation</keyword>
<dbReference type="SMART" id="SM00354">
    <property type="entry name" value="HTH_LACI"/>
    <property type="match status" value="1"/>
</dbReference>
<keyword evidence="3" id="KW-0804">Transcription</keyword>